<evidence type="ECO:0000313" key="13">
    <source>
        <dbReference type="Proteomes" id="UP001152795"/>
    </source>
</evidence>
<protein>
    <submittedName>
        <fullName evidence="12">Uncharacterized protein</fullName>
    </submittedName>
</protein>
<evidence type="ECO:0000313" key="12">
    <source>
        <dbReference type="EMBL" id="CAB4010015.1"/>
    </source>
</evidence>
<reference evidence="12" key="1">
    <citation type="submission" date="2020-04" db="EMBL/GenBank/DDBJ databases">
        <authorList>
            <person name="Alioto T."/>
            <person name="Alioto T."/>
            <person name="Gomez Garrido J."/>
        </authorList>
    </citation>
    <scope>NUCLEOTIDE SEQUENCE</scope>
    <source>
        <strain evidence="12">A484AB</strain>
    </source>
</reference>
<keyword evidence="6" id="KW-0677">Repeat</keyword>
<dbReference type="GO" id="GO:0098609">
    <property type="term" value="P:cell-cell adhesion"/>
    <property type="evidence" value="ECO:0007669"/>
    <property type="project" value="TreeGrafter"/>
</dbReference>
<dbReference type="GO" id="GO:0007160">
    <property type="term" value="P:cell-matrix adhesion"/>
    <property type="evidence" value="ECO:0007669"/>
    <property type="project" value="TreeGrafter"/>
</dbReference>
<keyword evidence="9" id="KW-0472">Membrane</keyword>
<dbReference type="GO" id="GO:0033627">
    <property type="term" value="P:cell adhesion mediated by integrin"/>
    <property type="evidence" value="ECO:0007669"/>
    <property type="project" value="TreeGrafter"/>
</dbReference>
<dbReference type="GO" id="GO:0005925">
    <property type="term" value="C:focal adhesion"/>
    <property type="evidence" value="ECO:0007669"/>
    <property type="project" value="TreeGrafter"/>
</dbReference>
<dbReference type="InterPro" id="IPR015812">
    <property type="entry name" value="Integrin_bsu"/>
</dbReference>
<keyword evidence="3" id="KW-0245">EGF-like domain</keyword>
<dbReference type="InterPro" id="IPR040622">
    <property type="entry name" value="EGF_integrin_1"/>
</dbReference>
<dbReference type="InterPro" id="IPR032695">
    <property type="entry name" value="Integrin_dom_sf"/>
</dbReference>
<evidence type="ECO:0000256" key="1">
    <source>
        <dbReference type="ARBA" id="ARBA00004479"/>
    </source>
</evidence>
<keyword evidence="5" id="KW-0732">Signal</keyword>
<dbReference type="PROSITE" id="PS00243">
    <property type="entry name" value="I_EGF_1"/>
    <property type="match status" value="1"/>
</dbReference>
<accession>A0A6S7HUZ5</accession>
<sequence>SESKEENVCVGVKPGTRVSFDVNVTATSCKHGNKSQFELSASSFGRVQVDLDIICKCDCESFGIPDSPTCNGNGSLVCGNCECDEGWSGEFCQCDAQQFSDITTDKCKSSNETGALICSGNGECKCGVCRCKLVPFHHHLKQ</sequence>
<name>A0A6S7HUZ5_PARCT</name>
<organism evidence="12 13">
    <name type="scientific">Paramuricea clavata</name>
    <name type="common">Red gorgonian</name>
    <name type="synonym">Violescent sea-whip</name>
    <dbReference type="NCBI Taxonomy" id="317549"/>
    <lineage>
        <taxon>Eukaryota</taxon>
        <taxon>Metazoa</taxon>
        <taxon>Cnidaria</taxon>
        <taxon>Anthozoa</taxon>
        <taxon>Octocorallia</taxon>
        <taxon>Malacalcyonacea</taxon>
        <taxon>Plexauridae</taxon>
        <taxon>Paramuricea</taxon>
    </lineage>
</organism>
<evidence type="ECO:0000256" key="6">
    <source>
        <dbReference type="ARBA" id="ARBA00022737"/>
    </source>
</evidence>
<evidence type="ECO:0000256" key="3">
    <source>
        <dbReference type="ARBA" id="ARBA00022536"/>
    </source>
</evidence>
<dbReference type="PROSITE" id="PS52047">
    <property type="entry name" value="I_EGF_2"/>
    <property type="match status" value="1"/>
</dbReference>
<comment type="subcellular location">
    <subcellularLocation>
        <location evidence="1">Membrane</location>
        <topology evidence="1">Single-pass type I membrane protein</topology>
    </subcellularLocation>
</comment>
<evidence type="ECO:0000256" key="11">
    <source>
        <dbReference type="ARBA" id="ARBA00023180"/>
    </source>
</evidence>
<evidence type="ECO:0000256" key="10">
    <source>
        <dbReference type="ARBA" id="ARBA00023157"/>
    </source>
</evidence>
<dbReference type="GO" id="GO:0007229">
    <property type="term" value="P:integrin-mediated signaling pathway"/>
    <property type="evidence" value="ECO:0007669"/>
    <property type="project" value="UniProtKB-KW"/>
</dbReference>
<dbReference type="Gene3D" id="2.10.25.10">
    <property type="entry name" value="Laminin"/>
    <property type="match status" value="1"/>
</dbReference>
<keyword evidence="13" id="KW-1185">Reference proteome</keyword>
<evidence type="ECO:0000256" key="5">
    <source>
        <dbReference type="ARBA" id="ARBA00022729"/>
    </source>
</evidence>
<dbReference type="GO" id="GO:0005178">
    <property type="term" value="F:integrin binding"/>
    <property type="evidence" value="ECO:0007669"/>
    <property type="project" value="TreeGrafter"/>
</dbReference>
<comment type="similarity">
    <text evidence="2">Belongs to the integrin beta chain family.</text>
</comment>
<keyword evidence="11" id="KW-0325">Glycoprotein</keyword>
<dbReference type="InterPro" id="IPR057243">
    <property type="entry name" value="Integrin_I-EGF_CS"/>
</dbReference>
<dbReference type="Pfam" id="PF18372">
    <property type="entry name" value="I-EGF_1"/>
    <property type="match status" value="1"/>
</dbReference>
<dbReference type="PANTHER" id="PTHR10082">
    <property type="entry name" value="INTEGRIN BETA SUBUNIT"/>
    <property type="match status" value="1"/>
</dbReference>
<dbReference type="AlphaFoldDB" id="A0A6S7HUZ5"/>
<comment type="caution">
    <text evidence="12">The sequence shown here is derived from an EMBL/GenBank/DDBJ whole genome shotgun (WGS) entry which is preliminary data.</text>
</comment>
<gene>
    <name evidence="12" type="ORF">PACLA_8A083453</name>
</gene>
<dbReference type="OrthoDB" id="5956021at2759"/>
<dbReference type="FunFam" id="2.10.25.10:FF:000075">
    <property type="entry name" value="Integrin beta"/>
    <property type="match status" value="1"/>
</dbReference>
<feature type="non-terminal residue" evidence="12">
    <location>
        <position position="1"/>
    </location>
</feature>
<dbReference type="Gene3D" id="2.60.40.1510">
    <property type="entry name" value="ntegrin, alpha v. Chain A, domain 3"/>
    <property type="match status" value="1"/>
</dbReference>
<evidence type="ECO:0000256" key="8">
    <source>
        <dbReference type="ARBA" id="ARBA00023037"/>
    </source>
</evidence>
<dbReference type="GO" id="GO:0008305">
    <property type="term" value="C:integrin complex"/>
    <property type="evidence" value="ECO:0007669"/>
    <property type="project" value="TreeGrafter"/>
</dbReference>
<evidence type="ECO:0000256" key="7">
    <source>
        <dbReference type="ARBA" id="ARBA00022989"/>
    </source>
</evidence>
<dbReference type="PANTHER" id="PTHR10082:SF60">
    <property type="entry name" value="INTEGRIN BETA-PS"/>
    <property type="match status" value="1"/>
</dbReference>
<dbReference type="Proteomes" id="UP001152795">
    <property type="component" value="Unassembled WGS sequence"/>
</dbReference>
<dbReference type="EMBL" id="CACRXK020006652">
    <property type="protein sequence ID" value="CAB4010015.1"/>
    <property type="molecule type" value="Genomic_DNA"/>
</dbReference>
<proteinExistence type="inferred from homology"/>
<dbReference type="GO" id="GO:0009986">
    <property type="term" value="C:cell surface"/>
    <property type="evidence" value="ECO:0007669"/>
    <property type="project" value="TreeGrafter"/>
</dbReference>
<evidence type="ECO:0000256" key="9">
    <source>
        <dbReference type="ARBA" id="ARBA00023136"/>
    </source>
</evidence>
<keyword evidence="10" id="KW-1015">Disulfide bond</keyword>
<keyword evidence="8" id="KW-0401">Integrin</keyword>
<dbReference type="SUPFAM" id="SSF69179">
    <property type="entry name" value="Integrin domains"/>
    <property type="match status" value="1"/>
</dbReference>
<evidence type="ECO:0000256" key="2">
    <source>
        <dbReference type="ARBA" id="ARBA00007449"/>
    </source>
</evidence>
<keyword evidence="4" id="KW-0812">Transmembrane</keyword>
<keyword evidence="7" id="KW-1133">Transmembrane helix</keyword>
<evidence type="ECO:0000256" key="4">
    <source>
        <dbReference type="ARBA" id="ARBA00022692"/>
    </source>
</evidence>
<dbReference type="GO" id="GO:0016477">
    <property type="term" value="P:cell migration"/>
    <property type="evidence" value="ECO:0007669"/>
    <property type="project" value="TreeGrafter"/>
</dbReference>